<sequence length="234" mass="26215">MGERGSSLLAKLILILSFVVVALGSNTVTNLKAFYLVQQWLGSYCNQAGTKCCYPPSGKPSPDFTIDGLWPYSGDGNFAYNCGNDNYDVGRIKFLQDELRKSWPSFTCPQIGRKFWVHEWNKHGTCTKSILGEIPYLQAALNLKNKANIYQALAKAGITPGNKFYSLDVIKKVLARSIGFNPWVRCNKNAQGHDQIWQVTFCADITGKNLVECPYIPSGVDDCESQIQYPIYYQ</sequence>
<gene>
    <name evidence="9" type="primary">LOC110707386</name>
</gene>
<keyword evidence="10" id="KW-1185">Reference proteome</keyword>
<evidence type="ECO:0000256" key="8">
    <source>
        <dbReference type="SAM" id="SignalP"/>
    </source>
</evidence>
<feature type="signal peptide" evidence="8">
    <location>
        <begin position="1"/>
        <end position="24"/>
    </location>
</feature>
<organism evidence="9 10">
    <name type="scientific">Chenopodium quinoa</name>
    <name type="common">Quinoa</name>
    <dbReference type="NCBI Taxonomy" id="63459"/>
    <lineage>
        <taxon>Eukaryota</taxon>
        <taxon>Viridiplantae</taxon>
        <taxon>Streptophyta</taxon>
        <taxon>Embryophyta</taxon>
        <taxon>Tracheophyta</taxon>
        <taxon>Spermatophyta</taxon>
        <taxon>Magnoliopsida</taxon>
        <taxon>eudicotyledons</taxon>
        <taxon>Gunneridae</taxon>
        <taxon>Pentapetalae</taxon>
        <taxon>Caryophyllales</taxon>
        <taxon>Chenopodiaceae</taxon>
        <taxon>Chenopodioideae</taxon>
        <taxon>Atripliceae</taxon>
        <taxon>Chenopodium</taxon>
    </lineage>
</organism>
<evidence type="ECO:0000256" key="2">
    <source>
        <dbReference type="ARBA" id="ARBA00022722"/>
    </source>
</evidence>
<dbReference type="GO" id="GO:0006401">
    <property type="term" value="P:RNA catabolic process"/>
    <property type="evidence" value="ECO:0007669"/>
    <property type="project" value="TreeGrafter"/>
</dbReference>
<evidence type="ECO:0000256" key="1">
    <source>
        <dbReference type="ARBA" id="ARBA00007469"/>
    </source>
</evidence>
<evidence type="ECO:0000313" key="9">
    <source>
        <dbReference type="EnsemblPlants" id="AUR62005798-RA:cds"/>
    </source>
</evidence>
<evidence type="ECO:0000256" key="6">
    <source>
        <dbReference type="ARBA" id="ARBA00023239"/>
    </source>
</evidence>
<dbReference type="GO" id="GO:0033897">
    <property type="term" value="F:ribonuclease T2 activity"/>
    <property type="evidence" value="ECO:0007669"/>
    <property type="project" value="InterPro"/>
</dbReference>
<name>A0A803L1R0_CHEQI</name>
<dbReference type="SUPFAM" id="SSF55895">
    <property type="entry name" value="Ribonuclease Rh-like"/>
    <property type="match status" value="1"/>
</dbReference>
<dbReference type="GO" id="GO:0003723">
    <property type="term" value="F:RNA binding"/>
    <property type="evidence" value="ECO:0007669"/>
    <property type="project" value="InterPro"/>
</dbReference>
<dbReference type="CDD" id="cd01061">
    <property type="entry name" value="RNase_T2_euk"/>
    <property type="match status" value="1"/>
</dbReference>
<comment type="similarity">
    <text evidence="1 7">Belongs to the RNase T2 family.</text>
</comment>
<keyword evidence="3" id="KW-0255">Endonuclease</keyword>
<dbReference type="PANTHER" id="PTHR11240">
    <property type="entry name" value="RIBONUCLEASE T2"/>
    <property type="match status" value="1"/>
</dbReference>
<dbReference type="Gene3D" id="3.90.730.10">
    <property type="entry name" value="Ribonuclease T2-like"/>
    <property type="match status" value="1"/>
</dbReference>
<reference evidence="9" key="2">
    <citation type="submission" date="2021-03" db="UniProtKB">
        <authorList>
            <consortium name="EnsemblPlants"/>
        </authorList>
    </citation>
    <scope>IDENTIFICATION</scope>
</reference>
<evidence type="ECO:0000256" key="4">
    <source>
        <dbReference type="ARBA" id="ARBA00022801"/>
    </source>
</evidence>
<dbReference type="GO" id="GO:0005576">
    <property type="term" value="C:extracellular region"/>
    <property type="evidence" value="ECO:0007669"/>
    <property type="project" value="TreeGrafter"/>
</dbReference>
<dbReference type="InterPro" id="IPR033130">
    <property type="entry name" value="RNase_T2_His_AS_2"/>
</dbReference>
<dbReference type="OMA" id="NTNATCC"/>
<dbReference type="RefSeq" id="XP_021741114.1">
    <property type="nucleotide sequence ID" value="XM_021885422.1"/>
</dbReference>
<dbReference type="Pfam" id="PF00445">
    <property type="entry name" value="Ribonuclease_T2"/>
    <property type="match status" value="1"/>
</dbReference>
<protein>
    <submittedName>
        <fullName evidence="9">Uncharacterized protein</fullName>
    </submittedName>
</protein>
<reference evidence="9" key="1">
    <citation type="journal article" date="2017" name="Nature">
        <title>The genome of Chenopodium quinoa.</title>
        <authorList>
            <person name="Jarvis D.E."/>
            <person name="Ho Y.S."/>
            <person name="Lightfoot D.J."/>
            <person name="Schmoeckel S.M."/>
            <person name="Li B."/>
            <person name="Borm T.J.A."/>
            <person name="Ohyanagi H."/>
            <person name="Mineta K."/>
            <person name="Michell C.T."/>
            <person name="Saber N."/>
            <person name="Kharbatia N.M."/>
            <person name="Rupper R.R."/>
            <person name="Sharp A.R."/>
            <person name="Dally N."/>
            <person name="Boughton B.A."/>
            <person name="Woo Y.H."/>
            <person name="Gao G."/>
            <person name="Schijlen E.G.W.M."/>
            <person name="Guo X."/>
            <person name="Momin A.A."/>
            <person name="Negrao S."/>
            <person name="Al-Babili S."/>
            <person name="Gehring C."/>
            <person name="Roessner U."/>
            <person name="Jung C."/>
            <person name="Murphy K."/>
            <person name="Arold S.T."/>
            <person name="Gojobori T."/>
            <person name="van der Linden C.G."/>
            <person name="van Loo E.N."/>
            <person name="Jellen E.N."/>
            <person name="Maughan P.J."/>
            <person name="Tester M."/>
        </authorList>
    </citation>
    <scope>NUCLEOTIDE SEQUENCE [LARGE SCALE GENOMIC DNA]</scope>
    <source>
        <strain evidence="9">cv. PI 614886</strain>
    </source>
</reference>
<keyword evidence="6" id="KW-0456">Lyase</keyword>
<keyword evidence="8" id="KW-0732">Signal</keyword>
<dbReference type="InterPro" id="IPR036430">
    <property type="entry name" value="RNase_T2-like_sf"/>
</dbReference>
<dbReference type="Proteomes" id="UP000596660">
    <property type="component" value="Unplaced"/>
</dbReference>
<keyword evidence="4" id="KW-0378">Hydrolase</keyword>
<dbReference type="GeneID" id="110707386"/>
<dbReference type="PANTHER" id="PTHR11240:SF75">
    <property type="entry name" value="RIBONUCLEASE 3"/>
    <property type="match status" value="1"/>
</dbReference>
<dbReference type="PROSITE" id="PS00531">
    <property type="entry name" value="RNASE_T2_2"/>
    <property type="match status" value="1"/>
</dbReference>
<feature type="chain" id="PRO_5031158278" evidence="8">
    <location>
        <begin position="25"/>
        <end position="234"/>
    </location>
</feature>
<keyword evidence="5" id="KW-1015">Disulfide bond</keyword>
<dbReference type="Gramene" id="AUR62005798-RA">
    <property type="protein sequence ID" value="AUR62005798-RA:cds"/>
    <property type="gene ID" value="AUR62005798"/>
</dbReference>
<dbReference type="InterPro" id="IPR033697">
    <property type="entry name" value="Ribonuclease_T2_eukaryotic"/>
</dbReference>
<dbReference type="AlphaFoldDB" id="A0A803L1R0"/>
<dbReference type="OrthoDB" id="435754at2759"/>
<accession>A0A803L1R0</accession>
<evidence type="ECO:0000256" key="5">
    <source>
        <dbReference type="ARBA" id="ARBA00023157"/>
    </source>
</evidence>
<dbReference type="EnsemblPlants" id="AUR62005798-RA">
    <property type="protein sequence ID" value="AUR62005798-RA:cds"/>
    <property type="gene ID" value="AUR62005798"/>
</dbReference>
<evidence type="ECO:0000256" key="3">
    <source>
        <dbReference type="ARBA" id="ARBA00022759"/>
    </source>
</evidence>
<evidence type="ECO:0000256" key="7">
    <source>
        <dbReference type="RuleBase" id="RU004328"/>
    </source>
</evidence>
<proteinExistence type="inferred from homology"/>
<evidence type="ECO:0000313" key="10">
    <source>
        <dbReference type="Proteomes" id="UP000596660"/>
    </source>
</evidence>
<dbReference type="InterPro" id="IPR001568">
    <property type="entry name" value="RNase_T2-like"/>
</dbReference>
<dbReference type="GO" id="GO:0016787">
    <property type="term" value="F:hydrolase activity"/>
    <property type="evidence" value="ECO:0007669"/>
    <property type="project" value="UniProtKB-KW"/>
</dbReference>
<keyword evidence="2" id="KW-0540">Nuclease</keyword>
<dbReference type="KEGG" id="cqi:110707386"/>